<dbReference type="InterPro" id="IPR001077">
    <property type="entry name" value="COMT_C"/>
</dbReference>
<dbReference type="GO" id="GO:0032259">
    <property type="term" value="P:methylation"/>
    <property type="evidence" value="ECO:0007669"/>
    <property type="project" value="UniProtKB-KW"/>
</dbReference>
<dbReference type="PROSITE" id="PS51683">
    <property type="entry name" value="SAM_OMT_II"/>
    <property type="match status" value="1"/>
</dbReference>
<evidence type="ECO:0000256" key="2">
    <source>
        <dbReference type="ARBA" id="ARBA00022679"/>
    </source>
</evidence>
<dbReference type="Gene3D" id="3.40.50.150">
    <property type="entry name" value="Vaccinia Virus protein VP39"/>
    <property type="match status" value="1"/>
</dbReference>
<evidence type="ECO:0000256" key="3">
    <source>
        <dbReference type="ARBA" id="ARBA00022691"/>
    </source>
</evidence>
<comment type="similarity">
    <text evidence="4">Belongs to the class I-like SAM-binding methyltransferase superfamily. Cation-independent O-methyltransferase family.</text>
</comment>
<proteinExistence type="inferred from homology"/>
<dbReference type="RefSeq" id="XP_013331254.1">
    <property type="nucleotide sequence ID" value="XM_013475800.1"/>
</dbReference>
<evidence type="ECO:0000313" key="6">
    <source>
        <dbReference type="EMBL" id="KKA24642.1"/>
    </source>
</evidence>
<dbReference type="AlphaFoldDB" id="A0A0F4Z2C1"/>
<dbReference type="Gene3D" id="1.10.10.10">
    <property type="entry name" value="Winged helix-like DNA-binding domain superfamily/Winged helix DNA-binding domain"/>
    <property type="match status" value="1"/>
</dbReference>
<sequence length="465" mass="52183">MAVLRLLRAGRWSWRRRRGPQQARRLTVFTVGDGPIHFHDLEASFQEFRADECGAQISSAAKVVNDFLVSNGHPQPSFDVDGPPTFPSAPAEVVNARRQLLDASQAIFDLMFSPAEHLRWLACRYHDMSSLRWIYHFNIAASVPLDRAVPFSEVAATAGVDEDRLKRILRHAMTNRLFCEPEPGLVAHTAASALLVRSPALNDWVGYTTEETYPASAKLVEAYEKFGTSQKPNESAYNIAFDTDEPMFVHLTKFPERERRFANTMVEMTSTEGYGTHHLVNGYPWEELGKATVVDVGGSTGHASIAIAEKARDATFVIQDLATVVEQGKKSLPEGLKSRFTFQEHDFFTPQPVVGDVYLLRFILHDHPDAVATQIVKNLVPALRKGSRIIINDGVLPEPNTLPRVEERIARIMDLEMMTTFNARERPLADWVKLCSDADPRLKLRRVSKPEGSVMSILEFVFDAD</sequence>
<dbReference type="InterPro" id="IPR036390">
    <property type="entry name" value="WH_DNA-bd_sf"/>
</dbReference>
<keyword evidence="2 6" id="KW-0808">Transferase</keyword>
<keyword evidence="1 6" id="KW-0489">Methyltransferase</keyword>
<protein>
    <submittedName>
        <fullName evidence="6">O-methyltransferase</fullName>
    </submittedName>
</protein>
<dbReference type="GO" id="GO:0008171">
    <property type="term" value="F:O-methyltransferase activity"/>
    <property type="evidence" value="ECO:0007669"/>
    <property type="project" value="InterPro"/>
</dbReference>
<comment type="caution">
    <text evidence="6">The sequence shown here is derived from an EMBL/GenBank/DDBJ whole genome shotgun (WGS) entry which is preliminary data.</text>
</comment>
<evidence type="ECO:0000256" key="4">
    <source>
        <dbReference type="ARBA" id="ARBA00038277"/>
    </source>
</evidence>
<evidence type="ECO:0000256" key="1">
    <source>
        <dbReference type="ARBA" id="ARBA00022603"/>
    </source>
</evidence>
<dbReference type="Pfam" id="PF00891">
    <property type="entry name" value="Methyltransf_2"/>
    <property type="match status" value="1"/>
</dbReference>
<dbReference type="InterPro" id="IPR016461">
    <property type="entry name" value="COMT-like"/>
</dbReference>
<gene>
    <name evidence="6" type="ORF">T310_1307</name>
</gene>
<dbReference type="SUPFAM" id="SSF46785">
    <property type="entry name" value="Winged helix' DNA-binding domain"/>
    <property type="match status" value="1"/>
</dbReference>
<dbReference type="SUPFAM" id="SSF53335">
    <property type="entry name" value="S-adenosyl-L-methionine-dependent methyltransferases"/>
    <property type="match status" value="1"/>
</dbReference>
<dbReference type="PANTHER" id="PTHR43712:SF5">
    <property type="entry name" value="O-METHYLTRANSFERASE ASQN-RELATED"/>
    <property type="match status" value="1"/>
</dbReference>
<feature type="domain" description="O-methyltransferase C-terminal" evidence="5">
    <location>
        <begin position="233"/>
        <end position="438"/>
    </location>
</feature>
<dbReference type="Proteomes" id="UP000053958">
    <property type="component" value="Unassembled WGS sequence"/>
</dbReference>
<evidence type="ECO:0000313" key="7">
    <source>
        <dbReference type="Proteomes" id="UP000053958"/>
    </source>
</evidence>
<evidence type="ECO:0000259" key="5">
    <source>
        <dbReference type="Pfam" id="PF00891"/>
    </source>
</evidence>
<dbReference type="OrthoDB" id="1606438at2759"/>
<name>A0A0F4Z2C1_RASE3</name>
<dbReference type="CDD" id="cd02440">
    <property type="entry name" value="AdoMet_MTases"/>
    <property type="match status" value="1"/>
</dbReference>
<organism evidence="6 7">
    <name type="scientific">Rasamsonia emersonii (strain ATCC 16479 / CBS 393.64 / IMI 116815)</name>
    <dbReference type="NCBI Taxonomy" id="1408163"/>
    <lineage>
        <taxon>Eukaryota</taxon>
        <taxon>Fungi</taxon>
        <taxon>Dikarya</taxon>
        <taxon>Ascomycota</taxon>
        <taxon>Pezizomycotina</taxon>
        <taxon>Eurotiomycetes</taxon>
        <taxon>Eurotiomycetidae</taxon>
        <taxon>Eurotiales</taxon>
        <taxon>Trichocomaceae</taxon>
        <taxon>Rasamsonia</taxon>
    </lineage>
</organism>
<dbReference type="EMBL" id="LASV01000054">
    <property type="protein sequence ID" value="KKA24642.1"/>
    <property type="molecule type" value="Genomic_DNA"/>
</dbReference>
<dbReference type="PANTHER" id="PTHR43712">
    <property type="entry name" value="PUTATIVE (AFU_ORTHOLOGUE AFUA_4G14580)-RELATED"/>
    <property type="match status" value="1"/>
</dbReference>
<accession>A0A0F4Z2C1</accession>
<dbReference type="GeneID" id="25313658"/>
<dbReference type="InterPro" id="IPR036388">
    <property type="entry name" value="WH-like_DNA-bd_sf"/>
</dbReference>
<keyword evidence="3" id="KW-0949">S-adenosyl-L-methionine</keyword>
<dbReference type="InterPro" id="IPR029063">
    <property type="entry name" value="SAM-dependent_MTases_sf"/>
</dbReference>
<keyword evidence="7" id="KW-1185">Reference proteome</keyword>
<reference evidence="6 7" key="1">
    <citation type="submission" date="2015-04" db="EMBL/GenBank/DDBJ databases">
        <authorList>
            <person name="Heijne W.H."/>
            <person name="Fedorova N.D."/>
            <person name="Nierman W.C."/>
            <person name="Vollebregt A.W."/>
            <person name="Zhao Z."/>
            <person name="Wu L."/>
            <person name="Kumar M."/>
            <person name="Stam H."/>
            <person name="van den Berg M.A."/>
            <person name="Pel H.J."/>
        </authorList>
    </citation>
    <scope>NUCLEOTIDE SEQUENCE [LARGE SCALE GENOMIC DNA]</scope>
    <source>
        <strain evidence="6 7">CBS 393.64</strain>
    </source>
</reference>